<evidence type="ECO:0000256" key="5">
    <source>
        <dbReference type="ARBA" id="ARBA00007417"/>
    </source>
</evidence>
<sequence>MTPEAIDNYYMARAIELARSGWYTTMPNPRVGCVIVDVNSHIIGKGWHERAGEPHAEVHALRMAGTRAKGATAYVTLEPCSHFGRTPPCAEALKAAGVARVVAAVKDVNPAVAGKGMAILQEAGVETRSGVLEEEAKALNEGFFKRMSSGLPLVRAKLAMSLDGRTAMASGESQWITGPAARSEVQKLRAQSCAIITGVGSILKDNASLTVRPGELGLANAEDICKRQPLRVVLDSTLKTPIGAKVISGLGQCLIVTTSQHSPEKKAQLEQAGAEVLILENTDNNTDDKVDLKAVLKELGRRECNEVLLETGAQLAGSMISENLIDELIVFMAPVLMGSEARPLFNLPLHSMSEKKELIIKDIRAVGDDWKITARPISQAS</sequence>
<evidence type="ECO:0000259" key="17">
    <source>
        <dbReference type="PROSITE" id="PS51747"/>
    </source>
</evidence>
<dbReference type="EMBL" id="JOJP01000001">
    <property type="protein sequence ID" value="KEI70354.1"/>
    <property type="molecule type" value="Genomic_DNA"/>
</dbReference>
<evidence type="ECO:0000256" key="11">
    <source>
        <dbReference type="ARBA" id="ARBA00023002"/>
    </source>
</evidence>
<protein>
    <recommendedName>
        <fullName evidence="13">Riboflavin biosynthesis protein RibD</fullName>
    </recommendedName>
    <domain>
        <recommendedName>
            <fullName evidence="13">Diaminohydroxyphosphoribosylaminopyrimidine deaminase</fullName>
            <shortName evidence="13">DRAP deaminase</shortName>
            <ecNumber evidence="13">3.5.4.26</ecNumber>
        </recommendedName>
        <alternativeName>
            <fullName evidence="13">Riboflavin-specific deaminase</fullName>
        </alternativeName>
    </domain>
    <domain>
        <recommendedName>
            <fullName evidence="13">5-amino-6-(5-phosphoribosylamino)uracil reductase</fullName>
            <ecNumber evidence="13">1.1.1.193</ecNumber>
        </recommendedName>
        <alternativeName>
            <fullName evidence="13">HTP reductase</fullName>
        </alternativeName>
    </domain>
</protein>
<feature type="binding site" evidence="15">
    <location>
        <position position="212"/>
    </location>
    <ligand>
        <name>substrate</name>
    </ligand>
</feature>
<keyword evidence="8 13" id="KW-0378">Hydrolase</keyword>
<feature type="binding site" evidence="15">
    <location>
        <position position="175"/>
    </location>
    <ligand>
        <name>NADP(+)</name>
        <dbReference type="ChEBI" id="CHEBI:58349"/>
    </ligand>
</feature>
<evidence type="ECO:0000256" key="16">
    <source>
        <dbReference type="PIRSR" id="PIRSR006769-3"/>
    </source>
</evidence>
<dbReference type="Proteomes" id="UP000027997">
    <property type="component" value="Unassembled WGS sequence"/>
</dbReference>
<dbReference type="NCBIfam" id="TIGR00227">
    <property type="entry name" value="ribD_Cterm"/>
    <property type="match status" value="1"/>
</dbReference>
<evidence type="ECO:0000256" key="1">
    <source>
        <dbReference type="ARBA" id="ARBA00002151"/>
    </source>
</evidence>
<evidence type="ECO:0000313" key="18">
    <source>
        <dbReference type="EMBL" id="KEI70354.1"/>
    </source>
</evidence>
<dbReference type="GO" id="GO:0008270">
    <property type="term" value="F:zinc ion binding"/>
    <property type="evidence" value="ECO:0007669"/>
    <property type="project" value="InterPro"/>
</dbReference>
<accession>A0A081K878</accession>
<evidence type="ECO:0000256" key="12">
    <source>
        <dbReference type="ARBA" id="ARBA00023268"/>
    </source>
</evidence>
<dbReference type="PROSITE" id="PS51747">
    <property type="entry name" value="CYT_DCMP_DEAMINASES_2"/>
    <property type="match status" value="1"/>
</dbReference>
<gene>
    <name evidence="18" type="ORF">GV64_06090</name>
</gene>
<keyword evidence="19" id="KW-1185">Reference proteome</keyword>
<dbReference type="eggNOG" id="COG1985">
    <property type="taxonomic scope" value="Bacteria"/>
</dbReference>
<dbReference type="Gene3D" id="3.40.430.10">
    <property type="entry name" value="Dihydrofolate Reductase, subunit A"/>
    <property type="match status" value="1"/>
</dbReference>
<dbReference type="FunFam" id="3.40.140.10:FF:000025">
    <property type="entry name" value="Riboflavin biosynthesis protein RibD"/>
    <property type="match status" value="1"/>
</dbReference>
<keyword evidence="9 13" id="KW-0862">Zinc</keyword>
<dbReference type="AlphaFoldDB" id="A0A081K878"/>
<evidence type="ECO:0000256" key="9">
    <source>
        <dbReference type="ARBA" id="ARBA00022833"/>
    </source>
</evidence>
<feature type="binding site" evidence="15">
    <location>
        <begin position="312"/>
        <end position="318"/>
    </location>
    <ligand>
        <name>NADP(+)</name>
        <dbReference type="ChEBI" id="CHEBI:58349"/>
    </ligand>
</feature>
<feature type="binding site" evidence="15">
    <location>
        <position position="310"/>
    </location>
    <ligand>
        <name>substrate</name>
    </ligand>
</feature>
<evidence type="ECO:0000256" key="15">
    <source>
        <dbReference type="PIRSR" id="PIRSR006769-2"/>
    </source>
</evidence>
<dbReference type="NCBIfam" id="TIGR00326">
    <property type="entry name" value="eubact_ribD"/>
    <property type="match status" value="1"/>
</dbReference>
<evidence type="ECO:0000256" key="13">
    <source>
        <dbReference type="PIRNR" id="PIRNR006769"/>
    </source>
</evidence>
<feature type="binding site" evidence="15">
    <location>
        <position position="159"/>
    </location>
    <ligand>
        <name>NADP(+)</name>
        <dbReference type="ChEBI" id="CHEBI:58349"/>
    </ligand>
</feature>
<feature type="binding site" evidence="15">
    <location>
        <position position="189"/>
    </location>
    <ligand>
        <name>substrate</name>
    </ligand>
</feature>
<dbReference type="InterPro" id="IPR024072">
    <property type="entry name" value="DHFR-like_dom_sf"/>
</dbReference>
<feature type="binding site" evidence="15">
    <location>
        <position position="173"/>
    </location>
    <ligand>
        <name>substrate</name>
    </ligand>
</feature>
<evidence type="ECO:0000256" key="7">
    <source>
        <dbReference type="ARBA" id="ARBA00022723"/>
    </source>
</evidence>
<feature type="active site" description="Proton donor" evidence="14">
    <location>
        <position position="57"/>
    </location>
</feature>
<evidence type="ECO:0000256" key="2">
    <source>
        <dbReference type="ARBA" id="ARBA00004882"/>
    </source>
</evidence>
<dbReference type="RefSeq" id="WP_020581084.1">
    <property type="nucleotide sequence ID" value="NZ_JOJP01000001.1"/>
</dbReference>
<feature type="binding site" evidence="16">
    <location>
        <position position="80"/>
    </location>
    <ligand>
        <name>Zn(2+)</name>
        <dbReference type="ChEBI" id="CHEBI:29105"/>
        <note>catalytic</note>
    </ligand>
</feature>
<feature type="binding site" evidence="15">
    <location>
        <position position="236"/>
    </location>
    <ligand>
        <name>NADP(+)</name>
        <dbReference type="ChEBI" id="CHEBI:58349"/>
    </ligand>
</feature>
<dbReference type="InterPro" id="IPR016192">
    <property type="entry name" value="APOBEC/CMP_deaminase_Zn-bd"/>
</dbReference>
<dbReference type="UniPathway" id="UPA00275">
    <property type="reaction ID" value="UER00401"/>
</dbReference>
<dbReference type="GO" id="GO:0008835">
    <property type="term" value="F:diaminohydroxyphosphoribosylaminopyrimidine deaminase activity"/>
    <property type="evidence" value="ECO:0007669"/>
    <property type="project" value="UniProtKB-EC"/>
</dbReference>
<dbReference type="EC" id="1.1.1.193" evidence="13"/>
<comment type="pathway">
    <text evidence="3 13">Cofactor biosynthesis; riboflavin biosynthesis; 5-amino-6-(D-ribitylamino)uracil from GTP: step 3/4.</text>
</comment>
<feature type="binding site" evidence="15">
    <location>
        <position position="205"/>
    </location>
    <ligand>
        <name>NADP(+)</name>
        <dbReference type="ChEBI" id="CHEBI:58349"/>
    </ligand>
</feature>
<dbReference type="PIRSF" id="PIRSF006769">
    <property type="entry name" value="RibD"/>
    <property type="match status" value="1"/>
</dbReference>
<feature type="binding site" evidence="15">
    <location>
        <position position="209"/>
    </location>
    <ligand>
        <name>substrate</name>
    </ligand>
</feature>
<dbReference type="Pfam" id="PF01872">
    <property type="entry name" value="RibD_C"/>
    <property type="match status" value="1"/>
</dbReference>
<dbReference type="SUPFAM" id="SSF53927">
    <property type="entry name" value="Cytidine deaminase-like"/>
    <property type="match status" value="1"/>
</dbReference>
<dbReference type="eggNOG" id="COG0117">
    <property type="taxonomic scope" value="Bacteria"/>
</dbReference>
<dbReference type="SUPFAM" id="SSF53597">
    <property type="entry name" value="Dihydrofolate reductase-like"/>
    <property type="match status" value="1"/>
</dbReference>
<comment type="pathway">
    <text evidence="2 13">Cofactor biosynthesis; riboflavin biosynthesis; 5-amino-6-(D-ribitylamino)uracil from GTP: step 2/4.</text>
</comment>
<dbReference type="PANTHER" id="PTHR38011:SF7">
    <property type="entry name" value="2,5-DIAMINO-6-RIBOSYLAMINO-4(3H)-PYRIMIDINONE 5'-PHOSPHATE REDUCTASE"/>
    <property type="match status" value="1"/>
</dbReference>
<dbReference type="Gene3D" id="3.40.140.10">
    <property type="entry name" value="Cytidine Deaminase, domain 2"/>
    <property type="match status" value="1"/>
</dbReference>
<evidence type="ECO:0000256" key="3">
    <source>
        <dbReference type="ARBA" id="ARBA00004910"/>
    </source>
</evidence>
<dbReference type="GO" id="GO:0050661">
    <property type="term" value="F:NADP binding"/>
    <property type="evidence" value="ECO:0007669"/>
    <property type="project" value="InterPro"/>
</dbReference>
<evidence type="ECO:0000313" key="19">
    <source>
        <dbReference type="Proteomes" id="UP000027997"/>
    </source>
</evidence>
<comment type="function">
    <text evidence="1 13">Converts 2,5-diamino-6-(ribosylamino)-4(3h)-pyrimidinone 5'-phosphate into 5-amino-6-(ribosylamino)-2,4(1h,3h)-pyrimidinedione 5'-phosphate.</text>
</comment>
<feature type="binding site" evidence="16">
    <location>
        <position position="55"/>
    </location>
    <ligand>
        <name>Zn(2+)</name>
        <dbReference type="ChEBI" id="CHEBI:29105"/>
        <note>catalytic</note>
    </ligand>
</feature>
<proteinExistence type="inferred from homology"/>
<dbReference type="GO" id="GO:0008703">
    <property type="term" value="F:5-amino-6-(5-phosphoribosylamino)uracil reductase activity"/>
    <property type="evidence" value="ECO:0007669"/>
    <property type="project" value="UniProtKB-EC"/>
</dbReference>
<dbReference type="Pfam" id="PF00383">
    <property type="entry name" value="dCMP_cyt_deam_1"/>
    <property type="match status" value="1"/>
</dbReference>
<dbReference type="InterPro" id="IPR050765">
    <property type="entry name" value="Riboflavin_Biosynth_HTPR"/>
</dbReference>
<dbReference type="GO" id="GO:0009231">
    <property type="term" value="P:riboflavin biosynthetic process"/>
    <property type="evidence" value="ECO:0007669"/>
    <property type="project" value="UniProtKB-UniPathway"/>
</dbReference>
<evidence type="ECO:0000256" key="8">
    <source>
        <dbReference type="ARBA" id="ARBA00022801"/>
    </source>
</evidence>
<comment type="similarity">
    <text evidence="4 13">In the N-terminal section; belongs to the cytidine and deoxycytidylate deaminase family.</text>
</comment>
<feature type="domain" description="CMP/dCMP-type deaminase" evidence="17">
    <location>
        <begin position="5"/>
        <end position="127"/>
    </location>
</feature>
<feature type="binding site" evidence="16">
    <location>
        <position position="89"/>
    </location>
    <ligand>
        <name>Zn(2+)</name>
        <dbReference type="ChEBI" id="CHEBI:29105"/>
        <note>catalytic</note>
    </ligand>
</feature>
<comment type="similarity">
    <text evidence="5 13">In the C-terminal section; belongs to the HTP reductase family.</text>
</comment>
<keyword evidence="7 13" id="KW-0479">Metal-binding</keyword>
<comment type="cofactor">
    <cofactor evidence="13 16">
        <name>Zn(2+)</name>
        <dbReference type="ChEBI" id="CHEBI:29105"/>
    </cofactor>
    <text evidence="13 16">Binds 1 zinc ion.</text>
</comment>
<name>A0A081K878_9GAMM</name>
<reference evidence="18 19" key="1">
    <citation type="submission" date="2014-06" db="EMBL/GenBank/DDBJ databases">
        <title>Whole Genome Sequences of Three Symbiotic Endozoicomonas Bacteria.</title>
        <authorList>
            <person name="Neave M.J."/>
            <person name="Apprill A."/>
            <person name="Voolstra C.R."/>
        </authorList>
    </citation>
    <scope>NUCLEOTIDE SEQUENCE [LARGE SCALE GENOMIC DNA]</scope>
    <source>
        <strain evidence="18 19">DSM 22380</strain>
    </source>
</reference>
<comment type="catalytic activity">
    <reaction evidence="13">
        <text>5-amino-6-(5-phospho-D-ribitylamino)uracil + NADP(+) = 5-amino-6-(5-phospho-D-ribosylamino)uracil + NADPH + H(+)</text>
        <dbReference type="Rhea" id="RHEA:17845"/>
        <dbReference type="ChEBI" id="CHEBI:15378"/>
        <dbReference type="ChEBI" id="CHEBI:57783"/>
        <dbReference type="ChEBI" id="CHEBI:58349"/>
        <dbReference type="ChEBI" id="CHEBI:58421"/>
        <dbReference type="ChEBI" id="CHEBI:58453"/>
        <dbReference type="EC" id="1.1.1.193"/>
    </reaction>
</comment>
<dbReference type="InterPro" id="IPR011549">
    <property type="entry name" value="RibD_C"/>
</dbReference>
<dbReference type="EC" id="3.5.4.26" evidence="13"/>
<dbReference type="PANTHER" id="PTHR38011">
    <property type="entry name" value="DIHYDROFOLATE REDUCTASE FAMILY PROTEIN (AFU_ORTHOLOGUE AFUA_8G06820)"/>
    <property type="match status" value="1"/>
</dbReference>
<comment type="catalytic activity">
    <reaction evidence="13">
        <text>2,5-diamino-6-hydroxy-4-(5-phosphoribosylamino)-pyrimidine + H2O + H(+) = 5-amino-6-(5-phospho-D-ribosylamino)uracil + NH4(+)</text>
        <dbReference type="Rhea" id="RHEA:21868"/>
        <dbReference type="ChEBI" id="CHEBI:15377"/>
        <dbReference type="ChEBI" id="CHEBI:15378"/>
        <dbReference type="ChEBI" id="CHEBI:28938"/>
        <dbReference type="ChEBI" id="CHEBI:58453"/>
        <dbReference type="ChEBI" id="CHEBI:58614"/>
        <dbReference type="EC" id="3.5.4.26"/>
    </reaction>
</comment>
<comment type="caution">
    <text evidence="18">The sequence shown here is derived from an EMBL/GenBank/DDBJ whole genome shotgun (WGS) entry which is preliminary data.</text>
</comment>
<keyword evidence="12" id="KW-0511">Multifunctional enzyme</keyword>
<dbReference type="InterPro" id="IPR002734">
    <property type="entry name" value="RibDG_C"/>
</dbReference>
<evidence type="ECO:0000256" key="4">
    <source>
        <dbReference type="ARBA" id="ARBA00005259"/>
    </source>
</evidence>
<evidence type="ECO:0000256" key="14">
    <source>
        <dbReference type="PIRSR" id="PIRSR006769-1"/>
    </source>
</evidence>
<dbReference type="CDD" id="cd01284">
    <property type="entry name" value="Riboflavin_deaminase-reductase"/>
    <property type="match status" value="1"/>
</dbReference>
<dbReference type="InterPro" id="IPR004794">
    <property type="entry name" value="Eubact_RibD"/>
</dbReference>
<dbReference type="InterPro" id="IPR016193">
    <property type="entry name" value="Cytidine_deaminase-like"/>
</dbReference>
<organism evidence="18 19">
    <name type="scientific">Endozoicomonas elysicola</name>
    <dbReference type="NCBI Taxonomy" id="305900"/>
    <lineage>
        <taxon>Bacteria</taxon>
        <taxon>Pseudomonadati</taxon>
        <taxon>Pseudomonadota</taxon>
        <taxon>Gammaproteobacteria</taxon>
        <taxon>Oceanospirillales</taxon>
        <taxon>Endozoicomonadaceae</taxon>
        <taxon>Endozoicomonas</taxon>
    </lineage>
</organism>
<evidence type="ECO:0000256" key="6">
    <source>
        <dbReference type="ARBA" id="ARBA00022619"/>
    </source>
</evidence>
<keyword evidence="10 13" id="KW-0521">NADP</keyword>
<dbReference type="STRING" id="305900.GV64_06090"/>
<dbReference type="PROSITE" id="PS00903">
    <property type="entry name" value="CYT_DCMP_DEAMINASES_1"/>
    <property type="match status" value="1"/>
</dbReference>
<keyword evidence="11 13" id="KW-0560">Oxidoreductase</keyword>
<keyword evidence="6 13" id="KW-0686">Riboflavin biosynthesis</keyword>
<dbReference type="InterPro" id="IPR002125">
    <property type="entry name" value="CMP_dCMP_dom"/>
</dbReference>
<evidence type="ECO:0000256" key="10">
    <source>
        <dbReference type="ARBA" id="ARBA00022857"/>
    </source>
</evidence>